<dbReference type="GO" id="GO:0016787">
    <property type="term" value="F:hydrolase activity"/>
    <property type="evidence" value="ECO:0007669"/>
    <property type="project" value="UniProtKB-KW"/>
</dbReference>
<evidence type="ECO:0000313" key="3">
    <source>
        <dbReference type="EMBL" id="MCU9969584.1"/>
    </source>
</evidence>
<reference evidence="3 6" key="1">
    <citation type="submission" date="2019-08" db="EMBL/GenBank/DDBJ databases">
        <title>Comparison of rpoB and gyrB Sequences from Mobiluncus Species and Development of a Multiplex PCR Method for Clinical Detection of Mobiluncus curtisii and Mobiluncus mulieris.</title>
        <authorList>
            <person name="Yang L."/>
            <person name="Shen Y."/>
            <person name="Xu G."/>
            <person name="Shu L.-B."/>
            <person name="Hu J."/>
            <person name="Zhang R."/>
            <person name="Wang Y."/>
            <person name="Zhou H.-W."/>
            <person name="Zhang X."/>
        </authorList>
    </citation>
    <scope>NUCLEOTIDE SEQUENCE [LARGE SCALE GENOMIC DNA]</scope>
    <source>
        <strain evidence="3 6">M26</strain>
    </source>
</reference>
<gene>
    <name evidence="3" type="ORF">FYZ43_09360</name>
    <name evidence="4" type="ORF">HHJ74_10215</name>
</gene>
<dbReference type="GO" id="GO:0019693">
    <property type="term" value="P:ribose phosphate metabolic process"/>
    <property type="evidence" value="ECO:0007669"/>
    <property type="project" value="TreeGrafter"/>
</dbReference>
<dbReference type="Proteomes" id="UP001209486">
    <property type="component" value="Unassembled WGS sequence"/>
</dbReference>
<dbReference type="EMBL" id="JABCUV010000015">
    <property type="protein sequence ID" value="NMW94042.1"/>
    <property type="molecule type" value="Genomic_DNA"/>
</dbReference>
<evidence type="ECO:0000313" key="6">
    <source>
        <dbReference type="Proteomes" id="UP001209486"/>
    </source>
</evidence>
<dbReference type="CDD" id="cd24158">
    <property type="entry name" value="NUDIX_ADPRase_Rv1700"/>
    <property type="match status" value="1"/>
</dbReference>
<dbReference type="GO" id="GO:0006753">
    <property type="term" value="P:nucleoside phosphate metabolic process"/>
    <property type="evidence" value="ECO:0007669"/>
    <property type="project" value="TreeGrafter"/>
</dbReference>
<dbReference type="InterPro" id="IPR000086">
    <property type="entry name" value="NUDIX_hydrolase_dom"/>
</dbReference>
<dbReference type="PROSITE" id="PS51462">
    <property type="entry name" value="NUDIX"/>
    <property type="match status" value="1"/>
</dbReference>
<dbReference type="PANTHER" id="PTHR11839">
    <property type="entry name" value="UDP/ADP-SUGAR PYROPHOSPHATASE"/>
    <property type="match status" value="1"/>
</dbReference>
<keyword evidence="1 4" id="KW-0378">Hydrolase</keyword>
<comment type="caution">
    <text evidence="4">The sequence shown here is derived from an EMBL/GenBank/DDBJ whole genome shotgun (WGS) entry which is preliminary data.</text>
</comment>
<dbReference type="GO" id="GO:0005829">
    <property type="term" value="C:cytosol"/>
    <property type="evidence" value="ECO:0007669"/>
    <property type="project" value="TreeGrafter"/>
</dbReference>
<dbReference type="PANTHER" id="PTHR11839:SF31">
    <property type="entry name" value="ADP-RIBOSE PYROPHOSPHATASE"/>
    <property type="match status" value="1"/>
</dbReference>
<dbReference type="EMBL" id="VSZY01000019">
    <property type="protein sequence ID" value="MCU9969584.1"/>
    <property type="molecule type" value="Genomic_DNA"/>
</dbReference>
<dbReference type="OrthoDB" id="9806150at2"/>
<dbReference type="Gene3D" id="3.90.79.10">
    <property type="entry name" value="Nucleoside Triphosphate Pyrophosphohydrolase"/>
    <property type="match status" value="1"/>
</dbReference>
<name>A0A2X1RKD1_9ACTO</name>
<proteinExistence type="predicted"/>
<reference evidence="4 5" key="2">
    <citation type="submission" date="2020-04" db="EMBL/GenBank/DDBJ databases">
        <title>Antimicrobial susceptibility and clonality of vaginal-derived multi-drug resistant Mobiluncus isolates in China.</title>
        <authorList>
            <person name="Zhang X."/>
        </authorList>
    </citation>
    <scope>NUCLEOTIDE SEQUENCE [LARGE SCALE GENOMIC DNA]</scope>
    <source>
        <strain evidence="4 5">7</strain>
    </source>
</reference>
<dbReference type="SUPFAM" id="SSF55811">
    <property type="entry name" value="Nudix"/>
    <property type="match status" value="1"/>
</dbReference>
<evidence type="ECO:0000313" key="4">
    <source>
        <dbReference type="EMBL" id="NMW94042.1"/>
    </source>
</evidence>
<accession>A0A2X1RKD1</accession>
<evidence type="ECO:0000313" key="5">
    <source>
        <dbReference type="Proteomes" id="UP000582487"/>
    </source>
</evidence>
<dbReference type="AlphaFoldDB" id="A0A2X1RKD1"/>
<dbReference type="Pfam" id="PF00293">
    <property type="entry name" value="NUDIX"/>
    <property type="match status" value="1"/>
</dbReference>
<dbReference type="Proteomes" id="UP000582487">
    <property type="component" value="Unassembled WGS sequence"/>
</dbReference>
<evidence type="ECO:0000256" key="1">
    <source>
        <dbReference type="ARBA" id="ARBA00022801"/>
    </source>
</evidence>
<sequence>MGDDGKMTKQETEVLTDVKTVFPVLESREVWHGRVFSMQSERVQYGGGVAVREFVKHPGAVAIVPLREVASEYNPEGLPEVLLIDQYRHPVGATLWEIPAGLLDIPGEDPLVAAKRELAEEAELRAGRWDVLVDYFTTPGGSTESLRVFLARDLESIPLAEQTFVKQDEEAFMTRRWVGLHEALAGIFAGRIHNPSAVVGLLATQYALQAPHELRKPEAPWLR</sequence>
<organism evidence="4 5">
    <name type="scientific">Mobiluncus mulieris</name>
    <dbReference type="NCBI Taxonomy" id="2052"/>
    <lineage>
        <taxon>Bacteria</taxon>
        <taxon>Bacillati</taxon>
        <taxon>Actinomycetota</taxon>
        <taxon>Actinomycetes</taxon>
        <taxon>Actinomycetales</taxon>
        <taxon>Actinomycetaceae</taxon>
        <taxon>Mobiluncus</taxon>
    </lineage>
</organism>
<feature type="domain" description="Nudix hydrolase" evidence="2">
    <location>
        <begin position="56"/>
        <end position="205"/>
    </location>
</feature>
<protein>
    <submittedName>
        <fullName evidence="4">NUDIX hydrolase</fullName>
    </submittedName>
</protein>
<evidence type="ECO:0000259" key="2">
    <source>
        <dbReference type="PROSITE" id="PS51462"/>
    </source>
</evidence>
<dbReference type="InterPro" id="IPR015797">
    <property type="entry name" value="NUDIX_hydrolase-like_dom_sf"/>
</dbReference>